<dbReference type="GO" id="GO:0008017">
    <property type="term" value="F:microtubule binding"/>
    <property type="evidence" value="ECO:0007669"/>
    <property type="project" value="TreeGrafter"/>
</dbReference>
<evidence type="ECO:0000256" key="5">
    <source>
        <dbReference type="SAM" id="MobiDB-lite"/>
    </source>
</evidence>
<evidence type="ECO:0000256" key="4">
    <source>
        <dbReference type="ARBA" id="ARBA00023212"/>
    </source>
</evidence>
<comment type="caution">
    <text evidence="7">The sequence shown here is derived from an EMBL/GenBank/DDBJ whole genome shotgun (WGS) entry which is preliminary data.</text>
</comment>
<evidence type="ECO:0000256" key="3">
    <source>
        <dbReference type="ARBA" id="ARBA00022553"/>
    </source>
</evidence>
<feature type="compositionally biased region" description="Low complexity" evidence="5">
    <location>
        <begin position="341"/>
        <end position="353"/>
    </location>
</feature>
<keyword evidence="4" id="KW-0206">Cytoskeleton</keyword>
<dbReference type="Proteomes" id="UP001230051">
    <property type="component" value="Unassembled WGS sequence"/>
</dbReference>
<feature type="region of interest" description="Disordered" evidence="5">
    <location>
        <begin position="94"/>
        <end position="132"/>
    </location>
</feature>
<keyword evidence="3" id="KW-0597">Phosphoprotein</keyword>
<dbReference type="InterPro" id="IPR032768">
    <property type="entry name" value="GTSE1_N"/>
</dbReference>
<dbReference type="PANTHER" id="PTHR21584">
    <property type="entry name" value="DIFFERENTIAL DISPLAY AND ACTIVATED BY P53 DDA3 /G2 S PHASE EXPRESSED 1"/>
    <property type="match status" value="1"/>
</dbReference>
<feature type="compositionally biased region" description="Basic and acidic residues" evidence="5">
    <location>
        <begin position="96"/>
        <end position="132"/>
    </location>
</feature>
<dbReference type="Pfam" id="PF15259">
    <property type="entry name" value="GTSE1_N"/>
    <property type="match status" value="1"/>
</dbReference>
<evidence type="ECO:0000259" key="6">
    <source>
        <dbReference type="Pfam" id="PF15259"/>
    </source>
</evidence>
<reference evidence="7" key="1">
    <citation type="submission" date="2022-02" db="EMBL/GenBank/DDBJ databases">
        <title>Atlantic sturgeon de novo genome assembly.</title>
        <authorList>
            <person name="Stock M."/>
            <person name="Klopp C."/>
            <person name="Guiguen Y."/>
            <person name="Cabau C."/>
            <person name="Parinello H."/>
            <person name="Santidrian Yebra-Pimentel E."/>
            <person name="Kuhl H."/>
            <person name="Dirks R.P."/>
            <person name="Guessner J."/>
            <person name="Wuertz S."/>
            <person name="Du K."/>
            <person name="Schartl M."/>
        </authorList>
    </citation>
    <scope>NUCLEOTIDE SEQUENCE</scope>
    <source>
        <strain evidence="7">STURGEONOMICS-FGT-2020</strain>
        <tissue evidence="7">Whole blood</tissue>
    </source>
</reference>
<feature type="compositionally biased region" description="Polar residues" evidence="5">
    <location>
        <begin position="191"/>
        <end position="223"/>
    </location>
</feature>
<evidence type="ECO:0000313" key="7">
    <source>
        <dbReference type="EMBL" id="KAK1152126.1"/>
    </source>
</evidence>
<protein>
    <submittedName>
        <fullName evidence="7">Proline/serine-rich coiled-coil protein 1-like isoform X1</fullName>
    </submittedName>
</protein>
<dbReference type="GO" id="GO:0000922">
    <property type="term" value="C:spindle pole"/>
    <property type="evidence" value="ECO:0007669"/>
    <property type="project" value="TreeGrafter"/>
</dbReference>
<evidence type="ECO:0000256" key="1">
    <source>
        <dbReference type="ARBA" id="ARBA00004245"/>
    </source>
</evidence>
<keyword evidence="2" id="KW-0963">Cytoplasm</keyword>
<dbReference type="GO" id="GO:0007080">
    <property type="term" value="P:mitotic metaphase chromosome alignment"/>
    <property type="evidence" value="ECO:0007669"/>
    <property type="project" value="TreeGrafter"/>
</dbReference>
<feature type="region of interest" description="Disordered" evidence="5">
    <location>
        <begin position="186"/>
        <end position="510"/>
    </location>
</feature>
<organism evidence="7 8">
    <name type="scientific">Acipenser oxyrinchus oxyrinchus</name>
    <dbReference type="NCBI Taxonomy" id="40147"/>
    <lineage>
        <taxon>Eukaryota</taxon>
        <taxon>Metazoa</taxon>
        <taxon>Chordata</taxon>
        <taxon>Craniata</taxon>
        <taxon>Vertebrata</taxon>
        <taxon>Euteleostomi</taxon>
        <taxon>Actinopterygii</taxon>
        <taxon>Chondrostei</taxon>
        <taxon>Acipenseriformes</taxon>
        <taxon>Acipenseridae</taxon>
        <taxon>Acipenser</taxon>
    </lineage>
</organism>
<feature type="compositionally biased region" description="Polar residues" evidence="5">
    <location>
        <begin position="262"/>
        <end position="274"/>
    </location>
</feature>
<feature type="domain" description="G2 and S phase-expressed protein 1 N-terminal" evidence="6">
    <location>
        <begin position="2"/>
        <end position="138"/>
    </location>
</feature>
<dbReference type="InterPro" id="IPR026657">
    <property type="entry name" value="DDA3/GTSE-1"/>
</dbReference>
<proteinExistence type="predicted"/>
<evidence type="ECO:0000256" key="2">
    <source>
        <dbReference type="ARBA" id="ARBA00022490"/>
    </source>
</evidence>
<gene>
    <name evidence="7" type="primary">PSRC1</name>
    <name evidence="7" type="ORF">AOXY_G31345</name>
</gene>
<comment type="subcellular location">
    <subcellularLocation>
        <location evidence="1">Cytoplasm</location>
        <location evidence="1">Cytoskeleton</location>
    </subcellularLocation>
</comment>
<keyword evidence="8" id="KW-1185">Reference proteome</keyword>
<sequence>MALITEETFDFGVDSPSDSLEVSLEEEDEVFIGPVKHIERCVAKSIDLNIQKSGESRRRRRRRSKRGLWSWSPLSADKLEEISREANRLAMQLEKSSLKENTGRTGEARAKLRVLKDEQEHRKNPRSPRRETYLVKNSPVKSLLPSVDTESVCVSPLAWAHCEDVHMAGSTALVQPRLCSRGESLEKLSKRTATPSSPASNRLAQDSKTGSGKTACSPATSKLSKCEKITPSKCPCSPTPGKLQRDHSLTPNKTSRKLASVDTPTLSKSASSPASRKLASVDTPTLSKSASSPASRKLPQSRNVRSPTSRKLPREDKPVPRKMPSSQPSRQLPKEEKMTRSKSVCSPVSSRSQSGKKTTPGKASCSLTERKEALQSGSTVKQKENTSVASSISAHQNLNSSLAGKPGAARITLNSEKSNTFRERTGIPAPVSRLPTLSAILKPSAKSGGTSQLQPSSDGAPSGSGLARPGSLSQPKGGLKAPSGGQSNLPTYANRSRLVPPKKATQATER</sequence>
<evidence type="ECO:0000313" key="8">
    <source>
        <dbReference type="Proteomes" id="UP001230051"/>
    </source>
</evidence>
<name>A0AAD8CJZ2_ACIOX</name>
<feature type="compositionally biased region" description="Polar residues" evidence="5">
    <location>
        <begin position="447"/>
        <end position="459"/>
    </location>
</feature>
<feature type="compositionally biased region" description="Polar residues" evidence="5">
    <location>
        <begin position="282"/>
        <end position="309"/>
    </location>
</feature>
<dbReference type="AlphaFoldDB" id="A0AAD8CJZ2"/>
<dbReference type="GO" id="GO:0005876">
    <property type="term" value="C:spindle microtubule"/>
    <property type="evidence" value="ECO:0007669"/>
    <property type="project" value="TreeGrafter"/>
</dbReference>
<dbReference type="PANTHER" id="PTHR21584:SF1">
    <property type="entry name" value="PROLINE_SERINE-RICH COILED-COIL PROTEIN 1"/>
    <property type="match status" value="1"/>
</dbReference>
<dbReference type="EMBL" id="JAGXEW010000047">
    <property type="protein sequence ID" value="KAK1152126.1"/>
    <property type="molecule type" value="Genomic_DNA"/>
</dbReference>
<feature type="compositionally biased region" description="Polar residues" evidence="5">
    <location>
        <begin position="484"/>
        <end position="494"/>
    </location>
</feature>
<accession>A0AAD8CJZ2</accession>
<feature type="compositionally biased region" description="Polar residues" evidence="5">
    <location>
        <begin position="375"/>
        <end position="402"/>
    </location>
</feature>